<feature type="domain" description="ABC transporter" evidence="11">
    <location>
        <begin position="70"/>
        <end position="306"/>
    </location>
</feature>
<dbReference type="OrthoDB" id="5296765at2"/>
<dbReference type="PANTHER" id="PTHR42771">
    <property type="entry name" value="IRON(3+)-HYDROXAMATE IMPORT ATP-BINDING PROTEIN FHUC"/>
    <property type="match status" value="1"/>
</dbReference>
<dbReference type="RefSeq" id="WP_123813784.1">
    <property type="nucleotide sequence ID" value="NZ_RKQZ01000001.1"/>
</dbReference>
<comment type="caution">
    <text evidence="12">The sequence shown here is derived from an EMBL/GenBank/DDBJ whole genome shotgun (WGS) entry which is preliminary data.</text>
</comment>
<gene>
    <name evidence="12" type="ORF">EDD34_1240</name>
</gene>
<keyword evidence="6 12" id="KW-0067">ATP-binding</keyword>
<dbReference type="Gene3D" id="3.40.50.300">
    <property type="entry name" value="P-loop containing nucleotide triphosphate hydrolases"/>
    <property type="match status" value="1"/>
</dbReference>
<dbReference type="FunFam" id="3.40.50.300:FF:000134">
    <property type="entry name" value="Iron-enterobactin ABC transporter ATP-binding protein"/>
    <property type="match status" value="1"/>
</dbReference>
<dbReference type="CDD" id="cd03214">
    <property type="entry name" value="ABC_Iron-Siderophores_B12_Hemin"/>
    <property type="match status" value="1"/>
</dbReference>
<dbReference type="Proteomes" id="UP000280501">
    <property type="component" value="Unassembled WGS sequence"/>
</dbReference>
<dbReference type="GO" id="GO:0006826">
    <property type="term" value="P:iron ion transport"/>
    <property type="evidence" value="ECO:0007669"/>
    <property type="project" value="UniProtKB-KW"/>
</dbReference>
<keyword evidence="7" id="KW-0408">Iron</keyword>
<name>A0A3N4YIP4_9MICO</name>
<dbReference type="GO" id="GO:0005524">
    <property type="term" value="F:ATP binding"/>
    <property type="evidence" value="ECO:0007669"/>
    <property type="project" value="UniProtKB-KW"/>
</dbReference>
<dbReference type="InterPro" id="IPR003439">
    <property type="entry name" value="ABC_transporter-like_ATP-bd"/>
</dbReference>
<dbReference type="InterPro" id="IPR051535">
    <property type="entry name" value="Siderophore_ABC-ATPase"/>
</dbReference>
<keyword evidence="13" id="KW-1185">Reference proteome</keyword>
<evidence type="ECO:0000256" key="2">
    <source>
        <dbReference type="ARBA" id="ARBA00022448"/>
    </source>
</evidence>
<dbReference type="GO" id="GO:0016887">
    <property type="term" value="F:ATP hydrolysis activity"/>
    <property type="evidence" value="ECO:0007669"/>
    <property type="project" value="InterPro"/>
</dbReference>
<keyword evidence="4" id="KW-0410">Iron transport</keyword>
<dbReference type="SUPFAM" id="SSF52540">
    <property type="entry name" value="P-loop containing nucleoside triphosphate hydrolases"/>
    <property type="match status" value="1"/>
</dbReference>
<dbReference type="InterPro" id="IPR003593">
    <property type="entry name" value="AAA+_ATPase"/>
</dbReference>
<comment type="subcellular location">
    <subcellularLocation>
        <location evidence="1">Cell membrane</location>
        <topology evidence="1">Peripheral membrane protein</topology>
    </subcellularLocation>
</comment>
<keyword evidence="8" id="KW-0406">Ion transport</keyword>
<evidence type="ECO:0000256" key="9">
    <source>
        <dbReference type="ARBA" id="ARBA00023136"/>
    </source>
</evidence>
<accession>A0A3N4YIP4</accession>
<dbReference type="AlphaFoldDB" id="A0A3N4YIP4"/>
<evidence type="ECO:0000259" key="11">
    <source>
        <dbReference type="PROSITE" id="PS50893"/>
    </source>
</evidence>
<keyword evidence="9" id="KW-0472">Membrane</keyword>
<evidence type="ECO:0000256" key="6">
    <source>
        <dbReference type="ARBA" id="ARBA00022840"/>
    </source>
</evidence>
<evidence type="ECO:0000256" key="3">
    <source>
        <dbReference type="ARBA" id="ARBA00022475"/>
    </source>
</evidence>
<dbReference type="EMBL" id="RKQZ01000001">
    <property type="protein sequence ID" value="RPF20643.1"/>
    <property type="molecule type" value="Genomic_DNA"/>
</dbReference>
<evidence type="ECO:0000256" key="4">
    <source>
        <dbReference type="ARBA" id="ARBA00022496"/>
    </source>
</evidence>
<organism evidence="12 13">
    <name type="scientific">Myceligenerans xiligouense</name>
    <dbReference type="NCBI Taxonomy" id="253184"/>
    <lineage>
        <taxon>Bacteria</taxon>
        <taxon>Bacillati</taxon>
        <taxon>Actinomycetota</taxon>
        <taxon>Actinomycetes</taxon>
        <taxon>Micrococcales</taxon>
        <taxon>Promicromonosporaceae</taxon>
        <taxon>Myceligenerans</taxon>
    </lineage>
</organism>
<sequence>MACSESIPLRAEDGATPTAAVGQGDAAGSAGSARPAAAAGSARSAAAARSLGDIGPASAAGPAAGTSPTLRAEGVVLGYDGRTVIDGLDLSLPAGRITAIVGPNACGKSTLLRGMARLHPLSGGKVLLGDRDVSAMSRRELARAVGMLPQSSIAPDGVRVAELVARGRYPHQGWFGRHSSDDDAVVASALAATGVADLADRPVQDLSGGQRQRVWIAMVLAQQTGIVLLDEPTTFLDVRHQLDLLDLLTSLNRERGTTVAMVLHELNLAARYSDHLVVMNSGRIVAEGDPGEVLTSDVVHGAFDLDSDVVPDPVSGTPMVVPRGRFHTTG</sequence>
<feature type="compositionally biased region" description="Low complexity" evidence="10">
    <location>
        <begin position="19"/>
        <end position="33"/>
    </location>
</feature>
<evidence type="ECO:0000256" key="7">
    <source>
        <dbReference type="ARBA" id="ARBA00023004"/>
    </source>
</evidence>
<reference evidence="12 13" key="1">
    <citation type="submission" date="2018-11" db="EMBL/GenBank/DDBJ databases">
        <title>Sequencing the genomes of 1000 actinobacteria strains.</title>
        <authorList>
            <person name="Klenk H.-P."/>
        </authorList>
    </citation>
    <scope>NUCLEOTIDE SEQUENCE [LARGE SCALE GENOMIC DNA]</scope>
    <source>
        <strain evidence="12 13">DSM 15700</strain>
    </source>
</reference>
<evidence type="ECO:0000256" key="5">
    <source>
        <dbReference type="ARBA" id="ARBA00022741"/>
    </source>
</evidence>
<dbReference type="GO" id="GO:0005886">
    <property type="term" value="C:plasma membrane"/>
    <property type="evidence" value="ECO:0007669"/>
    <property type="project" value="UniProtKB-SubCell"/>
</dbReference>
<protein>
    <submittedName>
        <fullName evidence="12">Iron complex transport system ATP-binding protein</fullName>
    </submittedName>
</protein>
<evidence type="ECO:0000256" key="8">
    <source>
        <dbReference type="ARBA" id="ARBA00023065"/>
    </source>
</evidence>
<dbReference type="SMART" id="SM00382">
    <property type="entry name" value="AAA"/>
    <property type="match status" value="1"/>
</dbReference>
<dbReference type="InterPro" id="IPR027417">
    <property type="entry name" value="P-loop_NTPase"/>
</dbReference>
<proteinExistence type="predicted"/>
<dbReference type="Pfam" id="PF00005">
    <property type="entry name" value="ABC_tran"/>
    <property type="match status" value="1"/>
</dbReference>
<dbReference type="PROSITE" id="PS50893">
    <property type="entry name" value="ABC_TRANSPORTER_2"/>
    <property type="match status" value="1"/>
</dbReference>
<evidence type="ECO:0000256" key="10">
    <source>
        <dbReference type="SAM" id="MobiDB-lite"/>
    </source>
</evidence>
<evidence type="ECO:0000313" key="13">
    <source>
        <dbReference type="Proteomes" id="UP000280501"/>
    </source>
</evidence>
<keyword evidence="5" id="KW-0547">Nucleotide-binding</keyword>
<keyword evidence="2" id="KW-0813">Transport</keyword>
<feature type="region of interest" description="Disordered" evidence="10">
    <location>
        <begin position="1"/>
        <end position="33"/>
    </location>
</feature>
<dbReference type="PANTHER" id="PTHR42771:SF2">
    <property type="entry name" value="IRON(3+)-HYDROXAMATE IMPORT ATP-BINDING PROTEIN FHUC"/>
    <property type="match status" value="1"/>
</dbReference>
<dbReference type="PROSITE" id="PS00211">
    <property type="entry name" value="ABC_TRANSPORTER_1"/>
    <property type="match status" value="1"/>
</dbReference>
<keyword evidence="3" id="KW-1003">Cell membrane</keyword>
<evidence type="ECO:0000256" key="1">
    <source>
        <dbReference type="ARBA" id="ARBA00004202"/>
    </source>
</evidence>
<evidence type="ECO:0000313" key="12">
    <source>
        <dbReference type="EMBL" id="RPF20643.1"/>
    </source>
</evidence>
<dbReference type="InterPro" id="IPR017871">
    <property type="entry name" value="ABC_transporter-like_CS"/>
</dbReference>